<dbReference type="PANTHER" id="PTHR21064">
    <property type="entry name" value="AMINOGLYCOSIDE PHOSPHOTRANSFERASE DOMAIN-CONTAINING PROTEIN-RELATED"/>
    <property type="match status" value="1"/>
</dbReference>
<dbReference type="RefSeq" id="WP_205173564.1">
    <property type="nucleotide sequence ID" value="NZ_JAFBDZ010000003.1"/>
</dbReference>
<dbReference type="Proteomes" id="UP001646157">
    <property type="component" value="Unassembled WGS sequence"/>
</dbReference>
<protein>
    <submittedName>
        <fullName evidence="3">Ser/Thr protein kinase RdoA (MazF antagonist)</fullName>
    </submittedName>
</protein>
<dbReference type="Pfam" id="PF01636">
    <property type="entry name" value="APH"/>
    <property type="match status" value="1"/>
</dbReference>
<dbReference type="SUPFAM" id="SSF56112">
    <property type="entry name" value="Protein kinase-like (PK-like)"/>
    <property type="match status" value="1"/>
</dbReference>
<comment type="caution">
    <text evidence="3">The sequence shown here is derived from an EMBL/GenBank/DDBJ whole genome shotgun (WGS) entry which is preliminary data.</text>
</comment>
<keyword evidence="4" id="KW-1185">Reference proteome</keyword>
<dbReference type="InterPro" id="IPR002575">
    <property type="entry name" value="Aminoglycoside_PTrfase"/>
</dbReference>
<dbReference type="Gene3D" id="3.30.200.70">
    <property type="match status" value="1"/>
</dbReference>
<sequence>MEKWVADLFNEKVLEKAADRFSVSIKESKKLGDFENYVYQVTKDGIPYILRITHSSHREKSQVEAELNWVNFLHSKGVNVSLVKHSNNQLLVEEVSVGNSSFFACLFEKAPGHPVREKEELFGPDLFEKWGKTIGKMHKVTKGYKTKGSRRERWEEEELFNFKHYLSSENDQEIIDRGNEIINSIKELVETKDSFGLIHSDIHPGNFFYHEGEIYVFDFDDSAYHYFISDIAIPLYYSIWWKFREEDLETRTRFGEEFLTNFLKGYLQENLIDESWIKKIPLFMGLRDMTLYSVFHKKWDIEKLSEEEGKLLSQIRERLVRKEPIVELDYQRIIRLVNQERHN</sequence>
<accession>A0ABS2NEP5</accession>
<proteinExistence type="inferred from homology"/>
<evidence type="ECO:0000259" key="2">
    <source>
        <dbReference type="Pfam" id="PF01636"/>
    </source>
</evidence>
<evidence type="ECO:0000313" key="3">
    <source>
        <dbReference type="EMBL" id="MBM7586325.1"/>
    </source>
</evidence>
<dbReference type="InterPro" id="IPR050249">
    <property type="entry name" value="Pseudomonas-type_ThrB"/>
</dbReference>
<dbReference type="EMBL" id="JAFBDZ010000003">
    <property type="protein sequence ID" value="MBM7586325.1"/>
    <property type="molecule type" value="Genomic_DNA"/>
</dbReference>
<gene>
    <name evidence="3" type="ORF">JOC86_002877</name>
</gene>
<feature type="domain" description="Aminoglycoside phosphotransferase" evidence="2">
    <location>
        <begin position="32"/>
        <end position="261"/>
    </location>
</feature>
<keyword evidence="3" id="KW-0418">Kinase</keyword>
<organism evidence="3 4">
    <name type="scientific">Rossellomorea pakistanensis</name>
    <dbReference type="NCBI Taxonomy" id="992288"/>
    <lineage>
        <taxon>Bacteria</taxon>
        <taxon>Bacillati</taxon>
        <taxon>Bacillota</taxon>
        <taxon>Bacilli</taxon>
        <taxon>Bacillales</taxon>
        <taxon>Bacillaceae</taxon>
        <taxon>Rossellomorea</taxon>
    </lineage>
</organism>
<name>A0ABS2NEP5_9BACI</name>
<dbReference type="PANTHER" id="PTHR21064:SF6">
    <property type="entry name" value="AMINOGLYCOSIDE PHOSPHOTRANSFERASE DOMAIN-CONTAINING PROTEIN"/>
    <property type="match status" value="1"/>
</dbReference>
<keyword evidence="3" id="KW-0808">Transferase</keyword>
<dbReference type="Gene3D" id="1.20.1270.170">
    <property type="match status" value="1"/>
</dbReference>
<reference evidence="3 4" key="1">
    <citation type="submission" date="2021-01" db="EMBL/GenBank/DDBJ databases">
        <title>Genomic Encyclopedia of Type Strains, Phase IV (KMG-IV): sequencing the most valuable type-strain genomes for metagenomic binning, comparative biology and taxonomic classification.</title>
        <authorList>
            <person name="Goeker M."/>
        </authorList>
    </citation>
    <scope>NUCLEOTIDE SEQUENCE [LARGE SCALE GENOMIC DNA]</scope>
    <source>
        <strain evidence="3 4">DSM 24834</strain>
    </source>
</reference>
<dbReference type="GO" id="GO:0016301">
    <property type="term" value="F:kinase activity"/>
    <property type="evidence" value="ECO:0007669"/>
    <property type="project" value="UniProtKB-KW"/>
</dbReference>
<evidence type="ECO:0000313" key="4">
    <source>
        <dbReference type="Proteomes" id="UP001646157"/>
    </source>
</evidence>
<dbReference type="InterPro" id="IPR011009">
    <property type="entry name" value="Kinase-like_dom_sf"/>
</dbReference>
<evidence type="ECO:0000256" key="1">
    <source>
        <dbReference type="ARBA" id="ARBA00038240"/>
    </source>
</evidence>
<dbReference type="Gene3D" id="1.10.510.10">
    <property type="entry name" value="Transferase(Phosphotransferase) domain 1"/>
    <property type="match status" value="1"/>
</dbReference>
<comment type="similarity">
    <text evidence="1">Belongs to the pseudomonas-type ThrB family.</text>
</comment>